<dbReference type="AlphaFoldDB" id="A0A6G9Y0J5"/>
<evidence type="ECO:0000313" key="2">
    <source>
        <dbReference type="Proteomes" id="UP000501705"/>
    </source>
</evidence>
<proteinExistence type="predicted"/>
<gene>
    <name evidence="1" type="ORF">F5X71_34390</name>
</gene>
<accession>A0A6G9Y0J5</accession>
<name>A0A6G9Y0J5_NOCBR</name>
<sequence>MPHVFNTACQQNHRLSTRLNQIIDRSGLRTRFFAINTVEELERFESEFSAELEGLRPTMPSLGGVRAWVDPDTRGRPVPNSKNAVNVHRHYIAIQVDGDHSLLECWPDAADGELEPVDAAEVAEAESVGLSSHEVRYRLTTAQEMWLLVCAVPSTWQWALYTFVELSQEEEREVETGQRDLQSTFDQRMALAQEFVARIAAQTNDFFDVVAPQEFQALIGPRRVELQTRTAVTAGLRFPQAWRVREPALAAVQPAVQEPKSSTEAPAPTGDTFRLATRARLDPATFDDVQRVIRVWADAIERYPGAYHGLKEDRVSDLLAATLNATLPGAQREVYSREGKSDIFIHADTLAAGTGPTKVFICETKWANGDAVVREAVDPQLFGYLNSHDTAAVLLLLMNQKDCRTPIERRLTALREVTGFVGEEPGPSEWPIFEYTVGDRRVHLCVATVHIPPPRSTESGD</sequence>
<dbReference type="Proteomes" id="UP000501705">
    <property type="component" value="Chromosome"/>
</dbReference>
<protein>
    <submittedName>
        <fullName evidence="1">Uncharacterized protein</fullName>
    </submittedName>
</protein>
<dbReference type="RefSeq" id="WP_167465737.1">
    <property type="nucleotide sequence ID" value="NZ_CP046171.1"/>
</dbReference>
<evidence type="ECO:0000313" key="1">
    <source>
        <dbReference type="EMBL" id="QIS06722.1"/>
    </source>
</evidence>
<reference evidence="1 2" key="1">
    <citation type="journal article" date="2019" name="ACS Chem. Biol.">
        <title>Identification and Mobilization of a Cryptic Antibiotic Biosynthesis Gene Locus from a Human-Pathogenic Nocardia Isolate.</title>
        <authorList>
            <person name="Herisse M."/>
            <person name="Ishida K."/>
            <person name="Porter J.L."/>
            <person name="Howden B."/>
            <person name="Hertweck C."/>
            <person name="Stinear T.P."/>
            <person name="Pidot S.J."/>
        </authorList>
    </citation>
    <scope>NUCLEOTIDE SEQUENCE [LARGE SCALE GENOMIC DNA]</scope>
    <source>
        <strain evidence="1 2">AUSMDU00024985</strain>
    </source>
</reference>
<dbReference type="EMBL" id="CP046171">
    <property type="protein sequence ID" value="QIS06722.1"/>
    <property type="molecule type" value="Genomic_DNA"/>
</dbReference>
<organism evidence="1 2">
    <name type="scientific">Nocardia brasiliensis</name>
    <dbReference type="NCBI Taxonomy" id="37326"/>
    <lineage>
        <taxon>Bacteria</taxon>
        <taxon>Bacillati</taxon>
        <taxon>Actinomycetota</taxon>
        <taxon>Actinomycetes</taxon>
        <taxon>Mycobacteriales</taxon>
        <taxon>Nocardiaceae</taxon>
        <taxon>Nocardia</taxon>
    </lineage>
</organism>